<dbReference type="AlphaFoldDB" id="A0A0B1ZF09"/>
<keyword evidence="1" id="KW-0732">Signal</keyword>
<proteinExistence type="predicted"/>
<comment type="caution">
    <text evidence="2">The sequence shown here is derived from an EMBL/GenBank/DDBJ whole genome shotgun (WGS) entry which is preliminary data.</text>
</comment>
<evidence type="ECO:0000313" key="3">
    <source>
        <dbReference type="Proteomes" id="UP000031057"/>
    </source>
</evidence>
<protein>
    <recommendedName>
        <fullName evidence="4">Lipoprotein</fullName>
    </recommendedName>
</protein>
<dbReference type="OrthoDB" id="7428913at2"/>
<reference evidence="2 3" key="1">
    <citation type="submission" date="2014-10" db="EMBL/GenBank/DDBJ databases">
        <title>Genome sequence of Novosphingobium malaysiense MUSC 273(T).</title>
        <authorList>
            <person name="Lee L.-H."/>
        </authorList>
    </citation>
    <scope>NUCLEOTIDE SEQUENCE [LARGE SCALE GENOMIC DNA]</scope>
    <source>
        <strain evidence="2 3">MUSC 273</strain>
    </source>
</reference>
<name>A0A0B1ZF09_9SPHN</name>
<evidence type="ECO:0008006" key="4">
    <source>
        <dbReference type="Google" id="ProtNLM"/>
    </source>
</evidence>
<dbReference type="Proteomes" id="UP000031057">
    <property type="component" value="Unassembled WGS sequence"/>
</dbReference>
<dbReference type="PROSITE" id="PS51257">
    <property type="entry name" value="PROKAR_LIPOPROTEIN"/>
    <property type="match status" value="1"/>
</dbReference>
<dbReference type="EMBL" id="JTDI01000007">
    <property type="protein sequence ID" value="KHK89599.1"/>
    <property type="molecule type" value="Genomic_DNA"/>
</dbReference>
<feature type="signal peptide" evidence="1">
    <location>
        <begin position="1"/>
        <end position="26"/>
    </location>
</feature>
<gene>
    <name evidence="2" type="ORF">LK12_21200</name>
</gene>
<sequence length="107" mass="11876">MKSPRLLPVMAVCLLPLVSACIASTAANVVTAPVRVTSKAVDLATTSQSEADEKRGRRMREYEEDLGKLERRYDKHMRQCDDGSDSACLKARNDYADIQQLRASAPY</sequence>
<dbReference type="RefSeq" id="WP_039288678.1">
    <property type="nucleotide sequence ID" value="NZ_JTDI01000007.1"/>
</dbReference>
<organism evidence="2 3">
    <name type="scientific">Novosphingobium malaysiense</name>
    <dbReference type="NCBI Taxonomy" id="1348853"/>
    <lineage>
        <taxon>Bacteria</taxon>
        <taxon>Pseudomonadati</taxon>
        <taxon>Pseudomonadota</taxon>
        <taxon>Alphaproteobacteria</taxon>
        <taxon>Sphingomonadales</taxon>
        <taxon>Sphingomonadaceae</taxon>
        <taxon>Novosphingobium</taxon>
    </lineage>
</organism>
<feature type="chain" id="PRO_5002084589" description="Lipoprotein" evidence="1">
    <location>
        <begin position="27"/>
        <end position="107"/>
    </location>
</feature>
<accession>A0A0B1ZF09</accession>
<evidence type="ECO:0000256" key="1">
    <source>
        <dbReference type="SAM" id="SignalP"/>
    </source>
</evidence>
<keyword evidence="3" id="KW-1185">Reference proteome</keyword>
<evidence type="ECO:0000313" key="2">
    <source>
        <dbReference type="EMBL" id="KHK89599.1"/>
    </source>
</evidence>